<gene>
    <name evidence="1" type="ORF">PVT68_07290</name>
</gene>
<proteinExistence type="predicted"/>
<dbReference type="RefSeq" id="WP_280322043.1">
    <property type="nucleotide sequence ID" value="NZ_CP118605.1"/>
</dbReference>
<evidence type="ECO:0000313" key="2">
    <source>
        <dbReference type="Proteomes" id="UP001236500"/>
    </source>
</evidence>
<organism evidence="1 2">
    <name type="scientific">Microbulbifer bruguierae</name>
    <dbReference type="NCBI Taxonomy" id="3029061"/>
    <lineage>
        <taxon>Bacteria</taxon>
        <taxon>Pseudomonadati</taxon>
        <taxon>Pseudomonadota</taxon>
        <taxon>Gammaproteobacteria</taxon>
        <taxon>Cellvibrionales</taxon>
        <taxon>Microbulbiferaceae</taxon>
        <taxon>Microbulbifer</taxon>
    </lineage>
</organism>
<evidence type="ECO:0008006" key="3">
    <source>
        <dbReference type="Google" id="ProtNLM"/>
    </source>
</evidence>
<keyword evidence="2" id="KW-1185">Reference proteome</keyword>
<dbReference type="EMBL" id="CP118605">
    <property type="protein sequence ID" value="WGL18090.1"/>
    <property type="molecule type" value="Genomic_DNA"/>
</dbReference>
<accession>A0ABY8NGM4</accession>
<reference evidence="1 2" key="1">
    <citation type="submission" date="2023-02" db="EMBL/GenBank/DDBJ databases">
        <title>Description and genomic characterization of Microbulbifer bruguierae sp. nov., isolated from the sediment of mangrove plant Bruguiera sexangula.</title>
        <authorList>
            <person name="Long M."/>
        </authorList>
    </citation>
    <scope>NUCLEOTIDE SEQUENCE [LARGE SCALE GENOMIC DNA]</scope>
    <source>
        <strain evidence="1 2">H12</strain>
    </source>
</reference>
<evidence type="ECO:0000313" key="1">
    <source>
        <dbReference type="EMBL" id="WGL18090.1"/>
    </source>
</evidence>
<name>A0ABY8NGM4_9GAMM</name>
<dbReference type="Proteomes" id="UP001236500">
    <property type="component" value="Chromosome"/>
</dbReference>
<sequence>MSFQIRFNPDTRIVTAVFFDRVDFSDKVASARQIAEKFGHLHPLLLLVDVRRADIVLSVDERREFGTFAAHLQGLSHCRAAVLHAVDHNANAIIDSAAQAEGMHIREFVTEQTALTWLAGNADGDRNAD</sequence>
<protein>
    <recommendedName>
        <fullName evidence="3">STAS/SEC14 domain-containing protein</fullName>
    </recommendedName>
</protein>